<dbReference type="EMBL" id="KL198052">
    <property type="protein sequence ID" value="KDQ12130.1"/>
    <property type="molecule type" value="Genomic_DNA"/>
</dbReference>
<dbReference type="GO" id="GO:0003950">
    <property type="term" value="F:NAD+ poly-ADP-ribosyltransferase activity"/>
    <property type="evidence" value="ECO:0007669"/>
    <property type="project" value="InterPro"/>
</dbReference>
<proteinExistence type="predicted"/>
<evidence type="ECO:0000313" key="3">
    <source>
        <dbReference type="Proteomes" id="UP000027195"/>
    </source>
</evidence>
<name>A0A067MBQ7_BOTB1</name>
<dbReference type="Pfam" id="PF00644">
    <property type="entry name" value="PARP"/>
    <property type="match status" value="1"/>
</dbReference>
<accession>A0A067MBQ7</accession>
<dbReference type="HOGENOM" id="CLU_039434_0_1_1"/>
<dbReference type="SUPFAM" id="SSF56399">
    <property type="entry name" value="ADP-ribosylation"/>
    <property type="match status" value="1"/>
</dbReference>
<evidence type="ECO:0000259" key="1">
    <source>
        <dbReference type="Pfam" id="PF00644"/>
    </source>
</evidence>
<protein>
    <recommendedName>
        <fullName evidence="1">PARP catalytic domain-containing protein</fullName>
    </recommendedName>
</protein>
<keyword evidence="3" id="KW-1185">Reference proteome</keyword>
<dbReference type="OrthoDB" id="9514740at2759"/>
<dbReference type="PANTHER" id="PTHR31681">
    <property type="entry name" value="C2H2-LIKE ZINC FINGER PROTEIN"/>
    <property type="match status" value="1"/>
</dbReference>
<dbReference type="InParanoid" id="A0A067MBQ7"/>
<dbReference type="PANTHER" id="PTHR31681:SF3">
    <property type="entry name" value="OS04G0690100 PROTEIN"/>
    <property type="match status" value="1"/>
</dbReference>
<feature type="domain" description="PARP catalytic" evidence="1">
    <location>
        <begin position="105"/>
        <end position="253"/>
    </location>
</feature>
<gene>
    <name evidence="2" type="ORF">BOTBODRAFT_635029</name>
</gene>
<dbReference type="Gene3D" id="3.90.228.10">
    <property type="match status" value="1"/>
</dbReference>
<reference evidence="3" key="1">
    <citation type="journal article" date="2014" name="Proc. Natl. Acad. Sci. U.S.A.">
        <title>Extensive sampling of basidiomycete genomes demonstrates inadequacy of the white-rot/brown-rot paradigm for wood decay fungi.</title>
        <authorList>
            <person name="Riley R."/>
            <person name="Salamov A.A."/>
            <person name="Brown D.W."/>
            <person name="Nagy L.G."/>
            <person name="Floudas D."/>
            <person name="Held B.W."/>
            <person name="Levasseur A."/>
            <person name="Lombard V."/>
            <person name="Morin E."/>
            <person name="Otillar R."/>
            <person name="Lindquist E.A."/>
            <person name="Sun H."/>
            <person name="LaButti K.M."/>
            <person name="Schmutz J."/>
            <person name="Jabbour D."/>
            <person name="Luo H."/>
            <person name="Baker S.E."/>
            <person name="Pisabarro A.G."/>
            <person name="Walton J.D."/>
            <person name="Blanchette R.A."/>
            <person name="Henrissat B."/>
            <person name="Martin F."/>
            <person name="Cullen D."/>
            <person name="Hibbett D.S."/>
            <person name="Grigoriev I.V."/>
        </authorList>
    </citation>
    <scope>NUCLEOTIDE SEQUENCE [LARGE SCALE GENOMIC DNA]</scope>
    <source>
        <strain evidence="3">FD-172 SS1</strain>
    </source>
</reference>
<sequence length="262" mass="29411">MKCLTRLCNGEGDKSKCNYCHNRPKFKSYNQCGQTCRNLSREACLMCRCRPRLGKYHFCGRTCKKIAMGTTPRILKVPRDHVTWKMVETKFNQSWNPPPRRTTPRPTIKYVYKVVENQTFLSPYDSYKKRVGKERFCYHGTSRACQLGNIGQTKLCNQSTCGICGVLKTSYKVGVANASGGFGAGVYTSTASNKAHEYIGSNGAMLLNKVCLGNVYNASHFRQVTSLPPGYNSVVFNNDGGQTNETIVYENDAIRPVFLIVF</sequence>
<organism evidence="2 3">
    <name type="scientific">Botryobasidium botryosum (strain FD-172 SS1)</name>
    <dbReference type="NCBI Taxonomy" id="930990"/>
    <lineage>
        <taxon>Eukaryota</taxon>
        <taxon>Fungi</taxon>
        <taxon>Dikarya</taxon>
        <taxon>Basidiomycota</taxon>
        <taxon>Agaricomycotina</taxon>
        <taxon>Agaricomycetes</taxon>
        <taxon>Cantharellales</taxon>
        <taxon>Botryobasidiaceae</taxon>
        <taxon>Botryobasidium</taxon>
    </lineage>
</organism>
<dbReference type="Proteomes" id="UP000027195">
    <property type="component" value="Unassembled WGS sequence"/>
</dbReference>
<evidence type="ECO:0000313" key="2">
    <source>
        <dbReference type="EMBL" id="KDQ12130.1"/>
    </source>
</evidence>
<dbReference type="AlphaFoldDB" id="A0A067MBQ7"/>
<dbReference type="InterPro" id="IPR012317">
    <property type="entry name" value="Poly(ADP-ribose)pol_cat_dom"/>
</dbReference>